<protein>
    <submittedName>
        <fullName evidence="1">Uncharacterized protein</fullName>
    </submittedName>
</protein>
<reference evidence="1 2" key="1">
    <citation type="journal article" date="2022" name="DNA Res.">
        <title>Chromosomal-level genome assembly of the orchid tree Bauhinia variegata (Leguminosae; Cercidoideae) supports the allotetraploid origin hypothesis of Bauhinia.</title>
        <authorList>
            <person name="Zhong Y."/>
            <person name="Chen Y."/>
            <person name="Zheng D."/>
            <person name="Pang J."/>
            <person name="Liu Y."/>
            <person name="Luo S."/>
            <person name="Meng S."/>
            <person name="Qian L."/>
            <person name="Wei D."/>
            <person name="Dai S."/>
            <person name="Zhou R."/>
        </authorList>
    </citation>
    <scope>NUCLEOTIDE SEQUENCE [LARGE SCALE GENOMIC DNA]</scope>
    <source>
        <strain evidence="1">BV-YZ2020</strain>
    </source>
</reference>
<comment type="caution">
    <text evidence="1">The sequence shown here is derived from an EMBL/GenBank/DDBJ whole genome shotgun (WGS) entry which is preliminary data.</text>
</comment>
<name>A0ACB9L7M4_BAUVA</name>
<dbReference type="EMBL" id="CM039437">
    <property type="protein sequence ID" value="KAI4305098.1"/>
    <property type="molecule type" value="Genomic_DNA"/>
</dbReference>
<gene>
    <name evidence="1" type="ORF">L6164_028487</name>
</gene>
<accession>A0ACB9L7M4</accession>
<evidence type="ECO:0000313" key="1">
    <source>
        <dbReference type="EMBL" id="KAI4305098.1"/>
    </source>
</evidence>
<evidence type="ECO:0000313" key="2">
    <source>
        <dbReference type="Proteomes" id="UP000828941"/>
    </source>
</evidence>
<dbReference type="Proteomes" id="UP000828941">
    <property type="component" value="Chromosome 12"/>
</dbReference>
<keyword evidence="2" id="KW-1185">Reference proteome</keyword>
<sequence length="95" mass="10795">MSYLFLYFSLAAQVPQYSVAQFTEEFDFEAMNVKFKKDEIWGSHGKATEKIVVEDNASVHSLGILMRHFCFAAATTMQTRELMKGDDLTNDEGES</sequence>
<organism evidence="1 2">
    <name type="scientific">Bauhinia variegata</name>
    <name type="common">Purple orchid tree</name>
    <name type="synonym">Phanera variegata</name>
    <dbReference type="NCBI Taxonomy" id="167791"/>
    <lineage>
        <taxon>Eukaryota</taxon>
        <taxon>Viridiplantae</taxon>
        <taxon>Streptophyta</taxon>
        <taxon>Embryophyta</taxon>
        <taxon>Tracheophyta</taxon>
        <taxon>Spermatophyta</taxon>
        <taxon>Magnoliopsida</taxon>
        <taxon>eudicotyledons</taxon>
        <taxon>Gunneridae</taxon>
        <taxon>Pentapetalae</taxon>
        <taxon>rosids</taxon>
        <taxon>fabids</taxon>
        <taxon>Fabales</taxon>
        <taxon>Fabaceae</taxon>
        <taxon>Cercidoideae</taxon>
        <taxon>Cercideae</taxon>
        <taxon>Bauhiniinae</taxon>
        <taxon>Bauhinia</taxon>
    </lineage>
</organism>
<proteinExistence type="predicted"/>